<proteinExistence type="predicted"/>
<gene>
    <name evidence="1" type="ORF">HPBE_LOCUS1182</name>
</gene>
<protein>
    <submittedName>
        <fullName evidence="3">PALP domain-containing protein</fullName>
    </submittedName>
</protein>
<name>A0A183F4T9_HELPZ</name>
<reference evidence="3" key="2">
    <citation type="submission" date="2019-09" db="UniProtKB">
        <authorList>
            <consortium name="WormBaseParasite"/>
        </authorList>
    </citation>
    <scope>IDENTIFICATION</scope>
</reference>
<keyword evidence="2" id="KW-1185">Reference proteome</keyword>
<evidence type="ECO:0000313" key="1">
    <source>
        <dbReference type="EMBL" id="VDO19564.1"/>
    </source>
</evidence>
<evidence type="ECO:0000313" key="2">
    <source>
        <dbReference type="Proteomes" id="UP000050761"/>
    </source>
</evidence>
<evidence type="ECO:0000313" key="3">
    <source>
        <dbReference type="WBParaSite" id="HPBE_0000118101-mRNA-1"/>
    </source>
</evidence>
<dbReference type="WBParaSite" id="HPBE_0000118101-mRNA-1">
    <property type="protein sequence ID" value="HPBE_0000118101-mRNA-1"/>
    <property type="gene ID" value="HPBE_0000118101"/>
</dbReference>
<sequence>MRCNCKSGRSVKFGLSGVAVDLQASVLRRGHHRTAARAALEIVAKRGVAPYDSTLIGTTGTVGIVSVHPSRD</sequence>
<organism evidence="2 3">
    <name type="scientific">Heligmosomoides polygyrus</name>
    <name type="common">Parasitic roundworm</name>
    <dbReference type="NCBI Taxonomy" id="6339"/>
    <lineage>
        <taxon>Eukaryota</taxon>
        <taxon>Metazoa</taxon>
        <taxon>Ecdysozoa</taxon>
        <taxon>Nematoda</taxon>
        <taxon>Chromadorea</taxon>
        <taxon>Rhabditida</taxon>
        <taxon>Rhabditina</taxon>
        <taxon>Rhabditomorpha</taxon>
        <taxon>Strongyloidea</taxon>
        <taxon>Heligmosomidae</taxon>
        <taxon>Heligmosomoides</taxon>
    </lineage>
</organism>
<accession>A0A3P7U5J5</accession>
<reference evidence="1 2" key="1">
    <citation type="submission" date="2018-11" db="EMBL/GenBank/DDBJ databases">
        <authorList>
            <consortium name="Pathogen Informatics"/>
        </authorList>
    </citation>
    <scope>NUCLEOTIDE SEQUENCE [LARGE SCALE GENOMIC DNA]</scope>
</reference>
<dbReference type="Proteomes" id="UP000050761">
    <property type="component" value="Unassembled WGS sequence"/>
</dbReference>
<accession>A0A183F4T9</accession>
<dbReference type="EMBL" id="UZAH01001190">
    <property type="protein sequence ID" value="VDO19564.1"/>
    <property type="molecule type" value="Genomic_DNA"/>
</dbReference>
<dbReference type="AlphaFoldDB" id="A0A183F4T9"/>